<accession>A0A397SRB0</accession>
<dbReference type="EMBL" id="QKYT01000251">
    <property type="protein sequence ID" value="RIA88710.1"/>
    <property type="molecule type" value="Genomic_DNA"/>
</dbReference>
<dbReference type="AlphaFoldDB" id="A0A397SRB0"/>
<name>A0A397SRB0_9GLOM</name>
<organism evidence="2 3">
    <name type="scientific">Glomus cerebriforme</name>
    <dbReference type="NCBI Taxonomy" id="658196"/>
    <lineage>
        <taxon>Eukaryota</taxon>
        <taxon>Fungi</taxon>
        <taxon>Fungi incertae sedis</taxon>
        <taxon>Mucoromycota</taxon>
        <taxon>Glomeromycotina</taxon>
        <taxon>Glomeromycetes</taxon>
        <taxon>Glomerales</taxon>
        <taxon>Glomeraceae</taxon>
        <taxon>Glomus</taxon>
    </lineage>
</organism>
<feature type="region of interest" description="Disordered" evidence="1">
    <location>
        <begin position="55"/>
        <end position="93"/>
    </location>
</feature>
<keyword evidence="3" id="KW-1185">Reference proteome</keyword>
<gene>
    <name evidence="2" type="ORF">C1645_825939</name>
</gene>
<dbReference type="Proteomes" id="UP000265703">
    <property type="component" value="Unassembled WGS sequence"/>
</dbReference>
<sequence>MEGNLMQLSKLVILSAISNNEFGMFEYIIETDFSYLENIHNCYVFTKEVYEEITQNNNDNNKNNKNDTDNEDDNSDNDSIIGFESNVIDLDKE</sequence>
<comment type="caution">
    <text evidence="2">The sequence shown here is derived from an EMBL/GenBank/DDBJ whole genome shotgun (WGS) entry which is preliminary data.</text>
</comment>
<proteinExistence type="predicted"/>
<evidence type="ECO:0000313" key="3">
    <source>
        <dbReference type="Proteomes" id="UP000265703"/>
    </source>
</evidence>
<reference evidence="2 3" key="1">
    <citation type="submission" date="2018-06" db="EMBL/GenBank/DDBJ databases">
        <title>Comparative genomics reveals the genomic features of Rhizophagus irregularis, R. cerebriforme, R. diaphanum and Gigaspora rosea, and their symbiotic lifestyle signature.</title>
        <authorList>
            <person name="Morin E."/>
            <person name="San Clemente H."/>
            <person name="Chen E.C.H."/>
            <person name="De La Providencia I."/>
            <person name="Hainaut M."/>
            <person name="Kuo A."/>
            <person name="Kohler A."/>
            <person name="Murat C."/>
            <person name="Tang N."/>
            <person name="Roy S."/>
            <person name="Loubradou J."/>
            <person name="Henrissat B."/>
            <person name="Grigoriev I.V."/>
            <person name="Corradi N."/>
            <person name="Roux C."/>
            <person name="Martin F.M."/>
        </authorList>
    </citation>
    <scope>NUCLEOTIDE SEQUENCE [LARGE SCALE GENOMIC DNA]</scope>
    <source>
        <strain evidence="2 3">DAOM 227022</strain>
    </source>
</reference>
<dbReference type="OrthoDB" id="2438468at2759"/>
<evidence type="ECO:0000256" key="1">
    <source>
        <dbReference type="SAM" id="MobiDB-lite"/>
    </source>
</evidence>
<protein>
    <submittedName>
        <fullName evidence="2">Uncharacterized protein</fullName>
    </submittedName>
</protein>
<evidence type="ECO:0000313" key="2">
    <source>
        <dbReference type="EMBL" id="RIA88710.1"/>
    </source>
</evidence>